<dbReference type="GO" id="GO:0005634">
    <property type="term" value="C:nucleus"/>
    <property type="evidence" value="ECO:0007669"/>
    <property type="project" value="TreeGrafter"/>
</dbReference>
<evidence type="ECO:0000256" key="3">
    <source>
        <dbReference type="ARBA" id="ARBA00022840"/>
    </source>
</evidence>
<evidence type="ECO:0000256" key="4">
    <source>
        <dbReference type="SAM" id="MobiDB-lite"/>
    </source>
</evidence>
<dbReference type="InterPro" id="IPR013126">
    <property type="entry name" value="Hsp_70_fam"/>
</dbReference>
<dbReference type="GO" id="GO:0005524">
    <property type="term" value="F:ATP binding"/>
    <property type="evidence" value="ECO:0007669"/>
    <property type="project" value="UniProtKB-KW"/>
</dbReference>
<dbReference type="SUPFAM" id="SSF53067">
    <property type="entry name" value="Actin-like ATPase domain"/>
    <property type="match status" value="2"/>
</dbReference>
<comment type="caution">
    <text evidence="5">The sequence shown here is derived from an EMBL/GenBank/DDBJ whole genome shotgun (WGS) entry which is preliminary data.</text>
</comment>
<dbReference type="InterPro" id="IPR029047">
    <property type="entry name" value="HSP70_peptide-bd_sf"/>
</dbReference>
<dbReference type="Pfam" id="PF00012">
    <property type="entry name" value="HSP70"/>
    <property type="match status" value="1"/>
</dbReference>
<evidence type="ECO:0000256" key="1">
    <source>
        <dbReference type="ARBA" id="ARBA00007381"/>
    </source>
</evidence>
<dbReference type="AlphaFoldDB" id="A0A1Q3AC14"/>
<feature type="compositionally biased region" description="Basic and acidic residues" evidence="4">
    <location>
        <begin position="457"/>
        <end position="470"/>
    </location>
</feature>
<dbReference type="Gene3D" id="3.30.420.40">
    <property type="match status" value="2"/>
</dbReference>
<sequence>MSSPIIGITFGNTTSSIAYINPKNDVDVIANQDGERAIPSVLSYVGEDEYHGGQALQQLIRNPKNTIINFRDFIGLPFAEADVSKCANGAPAVEIDGKVGFIVSRGEGKEEKLTVDEVVSRHLRKLKSAAEDYVGSKIADIVLTVPTTFTQVQKDALRASAEKVGLNVIQLINEPTSSLLAHVEKFPFNEDVNVVVADFGGTRSDAAVIAIRNGVFTVLASKYDTHLGGDELDAELIEFFAKDFEKKNKSNPKSNARSLAKLRHNAIITKKTLSNTQTATISIESLADGFDYHTSVNRMRFELVTNKVFSKFSAFITDVIAQAELDPLDINAVLLCGGVSYTPKLATNLEFLLPESVAILGPGSKNASNAPNELCASGAALQARLVSDYDAEELASALQPAIVNTPHLPNAIGLLGAQGEFHPVLLPETSYPVQKKLTLKDAEGDLLVSVYEGKHHFEEKTLDPPPKEEKKEDEEDEEWSSEEEEPEVIREKLYTPQTKLMELGVKGVKGLELAFNLNKDGVLRVTAKDLKTGNVVKGEL</sequence>
<dbReference type="CDD" id="cd10232">
    <property type="entry name" value="ASKHA_NBD_HSP70_ScSsz1p-like"/>
    <property type="match status" value="1"/>
</dbReference>
<keyword evidence="2" id="KW-0547">Nucleotide-binding</keyword>
<dbReference type="OrthoDB" id="29851at2759"/>
<evidence type="ECO:0000256" key="2">
    <source>
        <dbReference type="ARBA" id="ARBA00022741"/>
    </source>
</evidence>
<dbReference type="PANTHER" id="PTHR45639:SF32">
    <property type="entry name" value="HEAT SHOCK PROTEIN PDR13"/>
    <property type="match status" value="1"/>
</dbReference>
<evidence type="ECO:0008006" key="7">
    <source>
        <dbReference type="Google" id="ProtNLM"/>
    </source>
</evidence>
<dbReference type="GO" id="GO:0005829">
    <property type="term" value="C:cytosol"/>
    <property type="evidence" value="ECO:0007669"/>
    <property type="project" value="TreeGrafter"/>
</dbReference>
<proteinExistence type="inferred from homology"/>
<evidence type="ECO:0000313" key="6">
    <source>
        <dbReference type="Proteomes" id="UP000187013"/>
    </source>
</evidence>
<dbReference type="PANTHER" id="PTHR45639">
    <property type="entry name" value="HSC70CB, ISOFORM G-RELATED"/>
    <property type="match status" value="1"/>
</dbReference>
<feature type="compositionally biased region" description="Acidic residues" evidence="4">
    <location>
        <begin position="471"/>
        <end position="486"/>
    </location>
</feature>
<dbReference type="FunFam" id="3.90.640.10:FF:000010">
    <property type="entry name" value="heat shock 70 kDa protein 14"/>
    <property type="match status" value="1"/>
</dbReference>
<dbReference type="PRINTS" id="PR00301">
    <property type="entry name" value="HEATSHOCK70"/>
</dbReference>
<feature type="region of interest" description="Disordered" evidence="4">
    <location>
        <begin position="457"/>
        <end position="492"/>
    </location>
</feature>
<dbReference type="Gene3D" id="3.90.640.10">
    <property type="entry name" value="Actin, Chain A, domain 4"/>
    <property type="match status" value="1"/>
</dbReference>
<dbReference type="EMBL" id="BDGX01000035">
    <property type="protein sequence ID" value="GAV53316.1"/>
    <property type="molecule type" value="Genomic_DNA"/>
</dbReference>
<organism evidence="5 6">
    <name type="scientific">Zygosaccharomyces rouxii</name>
    <dbReference type="NCBI Taxonomy" id="4956"/>
    <lineage>
        <taxon>Eukaryota</taxon>
        <taxon>Fungi</taxon>
        <taxon>Dikarya</taxon>
        <taxon>Ascomycota</taxon>
        <taxon>Saccharomycotina</taxon>
        <taxon>Saccharomycetes</taxon>
        <taxon>Saccharomycetales</taxon>
        <taxon>Saccharomycetaceae</taxon>
        <taxon>Zygosaccharomyces</taxon>
    </lineage>
</organism>
<keyword evidence="3" id="KW-0067">ATP-binding</keyword>
<gene>
    <name evidence="5" type="ORF">ZYGR_0AI06000</name>
</gene>
<dbReference type="InterPro" id="IPR043129">
    <property type="entry name" value="ATPase_NBD"/>
</dbReference>
<comment type="similarity">
    <text evidence="1">Belongs to the heat shock protein 70 family.</text>
</comment>
<dbReference type="Gene3D" id="2.60.34.10">
    <property type="entry name" value="Substrate Binding Domain Of DNAk, Chain A, domain 1"/>
    <property type="match status" value="1"/>
</dbReference>
<name>A0A1Q3AC14_ZYGRO</name>
<accession>A0A1Q3AC14</accession>
<dbReference type="GO" id="GO:0140662">
    <property type="term" value="F:ATP-dependent protein folding chaperone"/>
    <property type="evidence" value="ECO:0007669"/>
    <property type="project" value="InterPro"/>
</dbReference>
<reference evidence="5 6" key="1">
    <citation type="submission" date="2016-08" db="EMBL/GenBank/DDBJ databases">
        <title>Draft genome sequence of allopolyploid Zygosaccharomyces rouxii.</title>
        <authorList>
            <person name="Watanabe J."/>
            <person name="Uehara K."/>
            <person name="Mogi Y."/>
            <person name="Tsukioka Y."/>
        </authorList>
    </citation>
    <scope>NUCLEOTIDE SEQUENCE [LARGE SCALE GENOMIC DNA]</scope>
    <source>
        <strain evidence="5 6">NBRC 110957</strain>
    </source>
</reference>
<dbReference type="Proteomes" id="UP000187013">
    <property type="component" value="Unassembled WGS sequence"/>
</dbReference>
<dbReference type="SUPFAM" id="SSF100920">
    <property type="entry name" value="Heat shock protein 70kD (HSP70), peptide-binding domain"/>
    <property type="match status" value="1"/>
</dbReference>
<evidence type="ECO:0000313" key="5">
    <source>
        <dbReference type="EMBL" id="GAV53316.1"/>
    </source>
</evidence>
<dbReference type="Gene3D" id="3.30.30.30">
    <property type="match status" value="1"/>
</dbReference>
<protein>
    <recommendedName>
        <fullName evidence="7">Ribosome-associated complex subunit SSZ1</fullName>
    </recommendedName>
</protein>